<reference evidence="1" key="1">
    <citation type="submission" date="2023-02" db="EMBL/GenBank/DDBJ databases">
        <title>Georgenia sp.10Sc9-8, isolated from a soil sample collected from the Taklamakan desert.</title>
        <authorList>
            <person name="Liu S."/>
        </authorList>
    </citation>
    <scope>NUCLEOTIDE SEQUENCE</scope>
    <source>
        <strain evidence="1">10Sc9-8</strain>
    </source>
</reference>
<dbReference type="Proteomes" id="UP001165561">
    <property type="component" value="Unassembled WGS sequence"/>
</dbReference>
<protein>
    <submittedName>
        <fullName evidence="1">Alpha/beta hydrolase</fullName>
    </submittedName>
</protein>
<keyword evidence="1" id="KW-0378">Hydrolase</keyword>
<evidence type="ECO:0000313" key="1">
    <source>
        <dbReference type="EMBL" id="MDD9207964.1"/>
    </source>
</evidence>
<dbReference type="SUPFAM" id="SSF53474">
    <property type="entry name" value="alpha/beta-Hydrolases"/>
    <property type="match status" value="1"/>
</dbReference>
<gene>
    <name evidence="1" type="ORF">PU560_16035</name>
</gene>
<evidence type="ECO:0000313" key="2">
    <source>
        <dbReference type="Proteomes" id="UP001165561"/>
    </source>
</evidence>
<organism evidence="1 2">
    <name type="scientific">Georgenia halotolerans</name>
    <dbReference type="NCBI Taxonomy" id="3028317"/>
    <lineage>
        <taxon>Bacteria</taxon>
        <taxon>Bacillati</taxon>
        <taxon>Actinomycetota</taxon>
        <taxon>Actinomycetes</taxon>
        <taxon>Micrococcales</taxon>
        <taxon>Bogoriellaceae</taxon>
        <taxon>Georgenia</taxon>
    </lineage>
</organism>
<accession>A0ABT5U0V0</accession>
<keyword evidence="2" id="KW-1185">Reference proteome</keyword>
<dbReference type="InterPro" id="IPR029058">
    <property type="entry name" value="AB_hydrolase_fold"/>
</dbReference>
<dbReference type="EMBL" id="JARACI010001176">
    <property type="protein sequence ID" value="MDD9207964.1"/>
    <property type="molecule type" value="Genomic_DNA"/>
</dbReference>
<sequence>MADAGRSSGAAGVGRWLSRAALWAADYAVITAWQLRGLLAPGDADRYRAGRAGAAPVVLVPGIYETWSVFRRVAGVLHDHGHPVHPVPTLGYNHGPVSEMAQRAARLMTDLDLHDVVLVAHSKGGLIGKAVMLDPLVGPRVSGMVAVNAPFAGSRYASWLPLPSVRALAPRHPSVLELAAQQEVNHRITSVFPEFDPHVPGGSRLPGGCNVEIATTGHFRTLAHPEVLDAVLDGVRRHAR</sequence>
<comment type="caution">
    <text evidence="1">The sequence shown here is derived from an EMBL/GenBank/DDBJ whole genome shotgun (WGS) entry which is preliminary data.</text>
</comment>
<dbReference type="Gene3D" id="3.40.50.1820">
    <property type="entry name" value="alpha/beta hydrolase"/>
    <property type="match status" value="1"/>
</dbReference>
<dbReference type="GO" id="GO:0016787">
    <property type="term" value="F:hydrolase activity"/>
    <property type="evidence" value="ECO:0007669"/>
    <property type="project" value="UniProtKB-KW"/>
</dbReference>
<name>A0ABT5U0V0_9MICO</name>
<proteinExistence type="predicted"/>